<protein>
    <recommendedName>
        <fullName evidence="5">Alpha-ketoglutarate-dependent dioxygenase AlkB-like domain-containing protein</fullName>
    </recommendedName>
</protein>
<dbReference type="InterPro" id="IPR037151">
    <property type="entry name" value="AlkB-like_sf"/>
</dbReference>
<sequence length="323" mass="35106">MPSPDAGGALHSSFAQLAVGARDSSRSSAPTLNKGGGNARHGNGARSRGKGSGRNTASFDPESTYTRPDARIVVASPCHVKCPRTLSHDDIICVPELLCAEDDYKTYHKLLEELQGMKTEWTSWHEGCHLITKTPQSSPTFQAIVRRLSEYFGVHAKQQGTRFNWYKDAKDWKPFHYDSAAFNAQRAKQQNITVGASFGAERELSFLHVSHGTTLSFPQQNGMAFSFGRDVNLRFQHGIRALPPQKQANIKGAVEAKGGRISIVLWGWVTAEDEHDENSPPMLTDETRGGSGNAQAHRGGNRGRGGARGSSDSSPKSPATPPQ</sequence>
<reference evidence="3" key="1">
    <citation type="submission" date="2020-10" db="EMBL/GenBank/DDBJ databases">
        <title>Unveiling of a novel bifunctional photoreceptor, Dualchrome1, isolated from a cosmopolitan green alga.</title>
        <authorList>
            <person name="Suzuki S."/>
            <person name="Kawachi M."/>
        </authorList>
    </citation>
    <scope>NUCLEOTIDE SEQUENCE</scope>
    <source>
        <strain evidence="3">NIES 2893</strain>
    </source>
</reference>
<accession>A0A830HEB0</accession>
<dbReference type="EMBL" id="BNJQ01000010">
    <property type="protein sequence ID" value="GHP05384.1"/>
    <property type="molecule type" value="Genomic_DNA"/>
</dbReference>
<feature type="region of interest" description="Disordered" evidence="2">
    <location>
        <begin position="1"/>
        <end position="64"/>
    </location>
</feature>
<proteinExistence type="inferred from homology"/>
<dbReference type="SUPFAM" id="SSF51197">
    <property type="entry name" value="Clavaminate synthase-like"/>
    <property type="match status" value="1"/>
</dbReference>
<evidence type="ECO:0008006" key="5">
    <source>
        <dbReference type="Google" id="ProtNLM"/>
    </source>
</evidence>
<evidence type="ECO:0000256" key="1">
    <source>
        <dbReference type="ARBA" id="ARBA00007879"/>
    </source>
</evidence>
<evidence type="ECO:0000313" key="3">
    <source>
        <dbReference type="EMBL" id="GHP05384.1"/>
    </source>
</evidence>
<feature type="region of interest" description="Disordered" evidence="2">
    <location>
        <begin position="274"/>
        <end position="323"/>
    </location>
</feature>
<feature type="compositionally biased region" description="Polar residues" evidence="2">
    <location>
        <begin position="53"/>
        <end position="64"/>
    </location>
</feature>
<dbReference type="OrthoDB" id="445341at2759"/>
<comment type="caution">
    <text evidence="3">The sequence shown here is derived from an EMBL/GenBank/DDBJ whole genome shotgun (WGS) entry which is preliminary data.</text>
</comment>
<dbReference type="PANTHER" id="PTHR42256">
    <property type="entry name" value="OXOGLUTARATE/IRON-DEPENDENT DIOXYGENASE"/>
    <property type="match status" value="1"/>
</dbReference>
<dbReference type="Proteomes" id="UP000660262">
    <property type="component" value="Unassembled WGS sequence"/>
</dbReference>
<comment type="similarity">
    <text evidence="1">Belongs to the alkB family.</text>
</comment>
<organism evidence="3 4">
    <name type="scientific">Pycnococcus provasolii</name>
    <dbReference type="NCBI Taxonomy" id="41880"/>
    <lineage>
        <taxon>Eukaryota</taxon>
        <taxon>Viridiplantae</taxon>
        <taxon>Chlorophyta</taxon>
        <taxon>Pseudoscourfieldiophyceae</taxon>
        <taxon>Pseudoscourfieldiales</taxon>
        <taxon>Pycnococcaceae</taxon>
        <taxon>Pycnococcus</taxon>
    </lineage>
</organism>
<evidence type="ECO:0000256" key="2">
    <source>
        <dbReference type="SAM" id="MobiDB-lite"/>
    </source>
</evidence>
<keyword evidence="4" id="KW-1185">Reference proteome</keyword>
<gene>
    <name evidence="3" type="ORF">PPROV_000413500</name>
</gene>
<dbReference type="AlphaFoldDB" id="A0A830HEB0"/>
<dbReference type="PANTHER" id="PTHR42256:SF1">
    <property type="entry name" value="FE2OG DIOXYGENASE DOMAIN-CONTAINING PROTEIN"/>
    <property type="match status" value="1"/>
</dbReference>
<evidence type="ECO:0000313" key="4">
    <source>
        <dbReference type="Proteomes" id="UP000660262"/>
    </source>
</evidence>
<dbReference type="Gene3D" id="2.60.120.590">
    <property type="entry name" value="Alpha-ketoglutarate-dependent dioxygenase AlkB-like"/>
    <property type="match status" value="1"/>
</dbReference>
<name>A0A830HEB0_9CHLO</name>